<feature type="domain" description="DUF7918" evidence="2">
    <location>
        <begin position="7"/>
        <end position="234"/>
    </location>
</feature>
<sequence>MTILGKFEVQVFIDGIRAEEFDDDEEEQCGLPRVNEVTKYIEAVSGAYFEFRFFAEANYEFSNENAISFTLFVDGKRIIGKYVQEEGFRTARIMGTRVEGRCEGRRSMESTGLKLYKFQFADLTTRDLELNDDVSTFKKMYGDLGTLKVEVWRIKLLDSLGADNYSGKEPESVPEKALKGRPLDLATRMIPVAVTDQRRDCRKSEAVGEQPLATFKFKYRTRRALQSLLILDRSPTPVPLEDRPVEKLTREEALELLRRQREQRDVKQESGTKRERNETATETKPRRPLKTSKGNSGETIYHIDSDDEDDKDAIEELPSGLKPAKVKIVELLDDD</sequence>
<evidence type="ECO:0000313" key="4">
    <source>
        <dbReference type="Proteomes" id="UP000054266"/>
    </source>
</evidence>
<accession>A0A0D2FFL8</accession>
<gene>
    <name evidence="3" type="ORF">PV04_06145</name>
</gene>
<protein>
    <recommendedName>
        <fullName evidence="2">DUF7918 domain-containing protein</fullName>
    </recommendedName>
</protein>
<organism evidence="3 4">
    <name type="scientific">Phialophora macrospora</name>
    <dbReference type="NCBI Taxonomy" id="1851006"/>
    <lineage>
        <taxon>Eukaryota</taxon>
        <taxon>Fungi</taxon>
        <taxon>Dikarya</taxon>
        <taxon>Ascomycota</taxon>
        <taxon>Pezizomycotina</taxon>
        <taxon>Eurotiomycetes</taxon>
        <taxon>Chaetothyriomycetidae</taxon>
        <taxon>Chaetothyriales</taxon>
        <taxon>Herpotrichiellaceae</taxon>
        <taxon>Phialophora</taxon>
    </lineage>
</organism>
<evidence type="ECO:0000256" key="1">
    <source>
        <dbReference type="SAM" id="MobiDB-lite"/>
    </source>
</evidence>
<dbReference type="Pfam" id="PF25534">
    <property type="entry name" value="DUF7918"/>
    <property type="match status" value="1"/>
</dbReference>
<dbReference type="EMBL" id="KN846959">
    <property type="protein sequence ID" value="KIW66853.1"/>
    <property type="molecule type" value="Genomic_DNA"/>
</dbReference>
<proteinExistence type="predicted"/>
<dbReference type="HOGENOM" id="CLU_070614_1_0_1"/>
<dbReference type="STRING" id="5601.A0A0D2FFL8"/>
<feature type="region of interest" description="Disordered" evidence="1">
    <location>
        <begin position="259"/>
        <end position="322"/>
    </location>
</feature>
<dbReference type="InterPro" id="IPR057678">
    <property type="entry name" value="DUF7918"/>
</dbReference>
<name>A0A0D2FFL8_9EURO</name>
<dbReference type="Proteomes" id="UP000054266">
    <property type="component" value="Unassembled WGS sequence"/>
</dbReference>
<dbReference type="PANTHER" id="PTHR36223:SF1">
    <property type="entry name" value="TRANSCRIPTION ELONGATION FACTOR EAF N-TERMINAL DOMAIN-CONTAINING PROTEIN"/>
    <property type="match status" value="1"/>
</dbReference>
<keyword evidence="4" id="KW-1185">Reference proteome</keyword>
<feature type="compositionally biased region" description="Basic and acidic residues" evidence="1">
    <location>
        <begin position="259"/>
        <end position="285"/>
    </location>
</feature>
<dbReference type="AlphaFoldDB" id="A0A0D2FFL8"/>
<evidence type="ECO:0000259" key="2">
    <source>
        <dbReference type="Pfam" id="PF25534"/>
    </source>
</evidence>
<reference evidence="3 4" key="1">
    <citation type="submission" date="2015-01" db="EMBL/GenBank/DDBJ databases">
        <title>The Genome Sequence of Capronia semiimmersa CBS27337.</title>
        <authorList>
            <consortium name="The Broad Institute Genomics Platform"/>
            <person name="Cuomo C."/>
            <person name="de Hoog S."/>
            <person name="Gorbushina A."/>
            <person name="Stielow B."/>
            <person name="Teixiera M."/>
            <person name="Abouelleil A."/>
            <person name="Chapman S.B."/>
            <person name="Priest M."/>
            <person name="Young S.K."/>
            <person name="Wortman J."/>
            <person name="Nusbaum C."/>
            <person name="Birren B."/>
        </authorList>
    </citation>
    <scope>NUCLEOTIDE SEQUENCE [LARGE SCALE GENOMIC DNA]</scope>
    <source>
        <strain evidence="3 4">CBS 27337</strain>
    </source>
</reference>
<feature type="compositionally biased region" description="Acidic residues" evidence="1">
    <location>
        <begin position="305"/>
        <end position="315"/>
    </location>
</feature>
<evidence type="ECO:0000313" key="3">
    <source>
        <dbReference type="EMBL" id="KIW66853.1"/>
    </source>
</evidence>
<dbReference type="PANTHER" id="PTHR36223">
    <property type="entry name" value="BETA-LACTAMASE-TYPE TRANSPEPTIDASE FOLD DOMAIN CONTAINING PROTEIN"/>
    <property type="match status" value="1"/>
</dbReference>